<dbReference type="GO" id="GO:0005737">
    <property type="term" value="C:cytoplasm"/>
    <property type="evidence" value="ECO:0007669"/>
    <property type="project" value="UniProtKB-SubCell"/>
</dbReference>
<dbReference type="GO" id="GO:0005840">
    <property type="term" value="C:ribosome"/>
    <property type="evidence" value="ECO:0007669"/>
    <property type="project" value="InterPro"/>
</dbReference>
<dbReference type="AlphaFoldDB" id="A0A7Y3TV39"/>
<dbReference type="InterPro" id="IPR056792">
    <property type="entry name" value="PRC_RimM"/>
</dbReference>
<organism evidence="8 9">
    <name type="scientific">Vreelandella azerica</name>
    <dbReference type="NCBI Taxonomy" id="2732867"/>
    <lineage>
        <taxon>Bacteria</taxon>
        <taxon>Pseudomonadati</taxon>
        <taxon>Pseudomonadota</taxon>
        <taxon>Gammaproteobacteria</taxon>
        <taxon>Oceanospirillales</taxon>
        <taxon>Halomonadaceae</taxon>
        <taxon>Vreelandella</taxon>
    </lineage>
</organism>
<evidence type="ECO:0000256" key="3">
    <source>
        <dbReference type="ARBA" id="ARBA00022552"/>
    </source>
</evidence>
<dbReference type="Proteomes" id="UP000588806">
    <property type="component" value="Unassembled WGS sequence"/>
</dbReference>
<keyword evidence="3 5" id="KW-0698">rRNA processing</keyword>
<evidence type="ECO:0000259" key="7">
    <source>
        <dbReference type="Pfam" id="PF24986"/>
    </source>
</evidence>
<comment type="domain">
    <text evidence="5">The PRC barrel domain binds ribosomal protein uS19.</text>
</comment>
<comment type="function">
    <text evidence="5">An accessory protein needed during the final step in the assembly of 30S ribosomal subunit, possibly for assembly of the head region. Essential for efficient processing of 16S rRNA. May be needed both before and after RbfA during the maturation of 16S rRNA. It has affinity for free ribosomal 30S subunits but not for 70S ribosomes.</text>
</comment>
<reference evidence="8 9" key="1">
    <citation type="submission" date="2020-05" db="EMBL/GenBank/DDBJ databases">
        <authorList>
            <person name="Ruan W."/>
            <person name="Jeon C.O."/>
            <person name="Chun B.H."/>
        </authorList>
    </citation>
    <scope>NUCLEOTIDE SEQUENCE [LARGE SCALE GENOMIC DNA]</scope>
    <source>
        <strain evidence="8 9">TBZ9</strain>
    </source>
</reference>
<evidence type="ECO:0000313" key="8">
    <source>
        <dbReference type="EMBL" id="NOG30605.1"/>
    </source>
</evidence>
<dbReference type="GO" id="GO:0043022">
    <property type="term" value="F:ribosome binding"/>
    <property type="evidence" value="ECO:0007669"/>
    <property type="project" value="InterPro"/>
</dbReference>
<name>A0A7Y3TV39_9GAMM</name>
<keyword evidence="4 5" id="KW-0143">Chaperone</keyword>
<evidence type="ECO:0000256" key="4">
    <source>
        <dbReference type="ARBA" id="ARBA00023186"/>
    </source>
</evidence>
<dbReference type="InterPro" id="IPR011961">
    <property type="entry name" value="RimM"/>
</dbReference>
<evidence type="ECO:0000313" key="9">
    <source>
        <dbReference type="Proteomes" id="UP000588806"/>
    </source>
</evidence>
<dbReference type="EMBL" id="JABFHI010000001">
    <property type="protein sequence ID" value="NOG30605.1"/>
    <property type="molecule type" value="Genomic_DNA"/>
</dbReference>
<comment type="similarity">
    <text evidence="5">Belongs to the RimM family.</text>
</comment>
<comment type="caution">
    <text evidence="8">The sequence shown here is derived from an EMBL/GenBank/DDBJ whole genome shotgun (WGS) entry which is preliminary data.</text>
</comment>
<sequence>MTHNATQQSDDTYVVLGKLTSPHGVKGWLKVYAYTSPIDSIFDYSEWWVRQGETLKQLKVIQGRRQGKGLVVQLKGIDDRDAAEALAQADIVMPKSELPELADEEYYWHELEGLNVYTLAGECLGQVSYLFETGANDVMVVRGGQDAIDKRERLLPYLPGDVIIKVDLQAQRMEVDWDPEF</sequence>
<proteinExistence type="inferred from homology"/>
<dbReference type="GO" id="GO:0006364">
    <property type="term" value="P:rRNA processing"/>
    <property type="evidence" value="ECO:0007669"/>
    <property type="project" value="UniProtKB-UniRule"/>
</dbReference>
<dbReference type="InterPro" id="IPR009000">
    <property type="entry name" value="Transl_B-barrel_sf"/>
</dbReference>
<dbReference type="Pfam" id="PF01782">
    <property type="entry name" value="RimM"/>
    <property type="match status" value="1"/>
</dbReference>
<accession>A0A7Y3TV39</accession>
<dbReference type="InterPro" id="IPR002676">
    <property type="entry name" value="RimM_N"/>
</dbReference>
<dbReference type="NCBIfam" id="TIGR02273">
    <property type="entry name" value="16S_RimM"/>
    <property type="match status" value="1"/>
</dbReference>
<dbReference type="SUPFAM" id="SSF50447">
    <property type="entry name" value="Translation proteins"/>
    <property type="match status" value="1"/>
</dbReference>
<comment type="subunit">
    <text evidence="5">Binds ribosomal protein uS19.</text>
</comment>
<dbReference type="SUPFAM" id="SSF50346">
    <property type="entry name" value="PRC-barrel domain"/>
    <property type="match status" value="1"/>
</dbReference>
<dbReference type="Gene3D" id="2.40.30.60">
    <property type="entry name" value="RimM"/>
    <property type="match status" value="1"/>
</dbReference>
<dbReference type="PANTHER" id="PTHR33692">
    <property type="entry name" value="RIBOSOME MATURATION FACTOR RIMM"/>
    <property type="match status" value="1"/>
</dbReference>
<keyword evidence="1 5" id="KW-0963">Cytoplasm</keyword>
<reference evidence="8 9" key="2">
    <citation type="submission" date="2020-06" db="EMBL/GenBank/DDBJ databases">
        <title>Halomonas songnenensis sp. nov., a moderately halophilic bacterium isolated from saline and alkaline soils.</title>
        <authorList>
            <person name="Jiang J."/>
            <person name="Pan Y."/>
        </authorList>
    </citation>
    <scope>NUCLEOTIDE SEQUENCE [LARGE SCALE GENOMIC DNA]</scope>
    <source>
        <strain evidence="8 9">TBZ9</strain>
    </source>
</reference>
<comment type="subcellular location">
    <subcellularLocation>
        <location evidence="5">Cytoplasm</location>
    </subcellularLocation>
</comment>
<feature type="domain" description="Ribosome maturation factor RimM PRC barrel" evidence="7">
    <location>
        <begin position="108"/>
        <end position="178"/>
    </location>
</feature>
<dbReference type="GO" id="GO:0042274">
    <property type="term" value="P:ribosomal small subunit biogenesis"/>
    <property type="evidence" value="ECO:0007669"/>
    <property type="project" value="UniProtKB-UniRule"/>
</dbReference>
<evidence type="ECO:0000256" key="1">
    <source>
        <dbReference type="ARBA" id="ARBA00022490"/>
    </source>
</evidence>
<dbReference type="RefSeq" id="WP_171701090.1">
    <property type="nucleotide sequence ID" value="NZ_JABFHI010000001.1"/>
</dbReference>
<evidence type="ECO:0000259" key="6">
    <source>
        <dbReference type="Pfam" id="PF01782"/>
    </source>
</evidence>
<evidence type="ECO:0000256" key="5">
    <source>
        <dbReference type="HAMAP-Rule" id="MF_00014"/>
    </source>
</evidence>
<keyword evidence="2 5" id="KW-0690">Ribosome biogenesis</keyword>
<evidence type="ECO:0000256" key="2">
    <source>
        <dbReference type="ARBA" id="ARBA00022517"/>
    </source>
</evidence>
<keyword evidence="9" id="KW-1185">Reference proteome</keyword>
<dbReference type="Pfam" id="PF24986">
    <property type="entry name" value="PRC_RimM"/>
    <property type="match status" value="1"/>
</dbReference>
<dbReference type="InterPro" id="IPR036976">
    <property type="entry name" value="RimM_N_sf"/>
</dbReference>
<dbReference type="Gene3D" id="2.30.30.240">
    <property type="entry name" value="PRC-barrel domain"/>
    <property type="match status" value="1"/>
</dbReference>
<protein>
    <recommendedName>
        <fullName evidence="5">Ribosome maturation factor RimM</fullName>
    </recommendedName>
</protein>
<dbReference type="PANTHER" id="PTHR33692:SF1">
    <property type="entry name" value="RIBOSOME MATURATION FACTOR RIMM"/>
    <property type="match status" value="1"/>
</dbReference>
<dbReference type="HAMAP" id="MF_00014">
    <property type="entry name" value="Ribosome_mat_RimM"/>
    <property type="match status" value="1"/>
</dbReference>
<gene>
    <name evidence="5 8" type="primary">rimM</name>
    <name evidence="8" type="ORF">HLB35_00365</name>
</gene>
<dbReference type="InterPro" id="IPR011033">
    <property type="entry name" value="PRC_barrel-like_sf"/>
</dbReference>
<feature type="domain" description="RimM N-terminal" evidence="6">
    <location>
        <begin position="16"/>
        <end position="96"/>
    </location>
</feature>